<evidence type="ECO:0000313" key="1">
    <source>
        <dbReference type="EMBL" id="AQK63769.1"/>
    </source>
</evidence>
<sequence>MFFLRFILSLSCVCSSFIAFSPLSVLVFFFVMKRTMSSKILIS</sequence>
<dbReference type="AlphaFoldDB" id="A0A1D6GK90"/>
<reference evidence="1" key="1">
    <citation type="submission" date="2015-12" db="EMBL/GenBank/DDBJ databases">
        <title>Update maize B73 reference genome by single molecule sequencing technologies.</title>
        <authorList>
            <consortium name="Maize Genome Sequencing Project"/>
            <person name="Ware D."/>
        </authorList>
    </citation>
    <scope>NUCLEOTIDE SEQUENCE</scope>
    <source>
        <tissue evidence="1">Seedling</tissue>
    </source>
</reference>
<protein>
    <submittedName>
        <fullName evidence="1">Polygalacturonate 4-alpha-galacturonosyltransferase</fullName>
    </submittedName>
</protein>
<accession>A0A1D6GK90</accession>
<gene>
    <name evidence="1" type="ORF">ZEAMMB73_Zm00001d013524</name>
</gene>
<dbReference type="EMBL" id="CM000781">
    <property type="protein sequence ID" value="AQK63769.1"/>
    <property type="molecule type" value="Genomic_DNA"/>
</dbReference>
<keyword evidence="1" id="KW-0808">Transferase</keyword>
<proteinExistence type="predicted"/>
<dbReference type="GO" id="GO:0016740">
    <property type="term" value="F:transferase activity"/>
    <property type="evidence" value="ECO:0007669"/>
    <property type="project" value="UniProtKB-KW"/>
</dbReference>
<name>A0A1D6GK90_MAIZE</name>
<organism evidence="1">
    <name type="scientific">Zea mays</name>
    <name type="common">Maize</name>
    <dbReference type="NCBI Taxonomy" id="4577"/>
    <lineage>
        <taxon>Eukaryota</taxon>
        <taxon>Viridiplantae</taxon>
        <taxon>Streptophyta</taxon>
        <taxon>Embryophyta</taxon>
        <taxon>Tracheophyta</taxon>
        <taxon>Spermatophyta</taxon>
        <taxon>Magnoliopsida</taxon>
        <taxon>Liliopsida</taxon>
        <taxon>Poales</taxon>
        <taxon>Poaceae</taxon>
        <taxon>PACMAD clade</taxon>
        <taxon>Panicoideae</taxon>
        <taxon>Andropogonodae</taxon>
        <taxon>Andropogoneae</taxon>
        <taxon>Tripsacinae</taxon>
        <taxon>Zea</taxon>
    </lineage>
</organism>